<dbReference type="GeneTree" id="ENSGT01150000286915"/>
<dbReference type="AlphaFoldDB" id="A0A3P9D581"/>
<organism evidence="9 10">
    <name type="scientific">Maylandia zebra</name>
    <name type="common">zebra mbuna</name>
    <dbReference type="NCBI Taxonomy" id="106582"/>
    <lineage>
        <taxon>Eukaryota</taxon>
        <taxon>Metazoa</taxon>
        <taxon>Chordata</taxon>
        <taxon>Craniata</taxon>
        <taxon>Vertebrata</taxon>
        <taxon>Euteleostomi</taxon>
        <taxon>Actinopterygii</taxon>
        <taxon>Neopterygii</taxon>
        <taxon>Teleostei</taxon>
        <taxon>Neoteleostei</taxon>
        <taxon>Acanthomorphata</taxon>
        <taxon>Ovalentaria</taxon>
        <taxon>Cichlomorphae</taxon>
        <taxon>Cichliformes</taxon>
        <taxon>Cichlidae</taxon>
        <taxon>African cichlids</taxon>
        <taxon>Pseudocrenilabrinae</taxon>
        <taxon>Haplochromini</taxon>
        <taxon>Maylandia</taxon>
        <taxon>Maylandia zebra complex</taxon>
    </lineage>
</organism>
<dbReference type="InterPro" id="IPR032675">
    <property type="entry name" value="LRR_dom_sf"/>
</dbReference>
<dbReference type="GO" id="GO:0005524">
    <property type="term" value="F:ATP binding"/>
    <property type="evidence" value="ECO:0007669"/>
    <property type="project" value="UniProtKB-KW"/>
</dbReference>
<evidence type="ECO:0000259" key="8">
    <source>
        <dbReference type="Pfam" id="PF17779"/>
    </source>
</evidence>
<dbReference type="PROSITE" id="PS51450">
    <property type="entry name" value="LRR"/>
    <property type="match status" value="1"/>
</dbReference>
<dbReference type="InterPro" id="IPR041267">
    <property type="entry name" value="NLRP_HD2"/>
</dbReference>
<proteinExistence type="predicted"/>
<keyword evidence="5" id="KW-0547">Nucleotide-binding</keyword>
<dbReference type="PANTHER" id="PTHR24106">
    <property type="entry name" value="NACHT, LRR AND CARD DOMAINS-CONTAINING"/>
    <property type="match status" value="1"/>
</dbReference>
<evidence type="ECO:0000313" key="9">
    <source>
        <dbReference type="Ensembl" id="ENSMZEP00005029728.1"/>
    </source>
</evidence>
<keyword evidence="4" id="KW-0677">Repeat</keyword>
<evidence type="ECO:0000256" key="1">
    <source>
        <dbReference type="ARBA" id="ARBA00004496"/>
    </source>
</evidence>
<evidence type="ECO:0000256" key="5">
    <source>
        <dbReference type="ARBA" id="ARBA00022741"/>
    </source>
</evidence>
<name>A0A3P9D581_9CICH</name>
<dbReference type="SUPFAM" id="SSF52047">
    <property type="entry name" value="RNI-like"/>
    <property type="match status" value="2"/>
</dbReference>
<dbReference type="FunFam" id="3.80.10.10:FF:000100">
    <property type="entry name" value="Si:dkey-11n14.1"/>
    <property type="match status" value="1"/>
</dbReference>
<dbReference type="InterPro" id="IPR001611">
    <property type="entry name" value="Leu-rich_rpt"/>
</dbReference>
<dbReference type="SMART" id="SM00368">
    <property type="entry name" value="LRR_RI"/>
    <property type="match status" value="11"/>
</dbReference>
<feature type="domain" description="NOD1/2 winged helix" evidence="8">
    <location>
        <begin position="66"/>
        <end position="126"/>
    </location>
</feature>
<keyword evidence="2" id="KW-0963">Cytoplasm</keyword>
<feature type="domain" description="NACHT LRR and PYD" evidence="7">
    <location>
        <begin position="128"/>
        <end position="259"/>
    </location>
</feature>
<evidence type="ECO:0000313" key="10">
    <source>
        <dbReference type="Proteomes" id="UP000265160"/>
    </source>
</evidence>
<dbReference type="Pfam" id="PF17776">
    <property type="entry name" value="NLRC4_HD2"/>
    <property type="match status" value="1"/>
</dbReference>
<keyword evidence="10" id="KW-1185">Reference proteome</keyword>
<dbReference type="Ensembl" id="ENSMZET00005030663.1">
    <property type="protein sequence ID" value="ENSMZEP00005029728.1"/>
    <property type="gene ID" value="ENSMZEG00005022171.1"/>
</dbReference>
<dbReference type="Pfam" id="PF17779">
    <property type="entry name" value="WHD_NOD2"/>
    <property type="match status" value="1"/>
</dbReference>
<dbReference type="Proteomes" id="UP000265160">
    <property type="component" value="Unplaced"/>
</dbReference>
<keyword evidence="3" id="KW-0433">Leucine-rich repeat</keyword>
<dbReference type="Gene3D" id="3.80.10.10">
    <property type="entry name" value="Ribonuclease Inhibitor"/>
    <property type="match status" value="3"/>
</dbReference>
<dbReference type="InterPro" id="IPR051261">
    <property type="entry name" value="NLR"/>
</dbReference>
<keyword evidence="6" id="KW-0067">ATP-binding</keyword>
<evidence type="ECO:0000256" key="3">
    <source>
        <dbReference type="ARBA" id="ARBA00022614"/>
    </source>
</evidence>
<protein>
    <submittedName>
        <fullName evidence="9">Protein NLRC3</fullName>
    </submittedName>
</protein>
<evidence type="ECO:0000256" key="2">
    <source>
        <dbReference type="ARBA" id="ARBA00022490"/>
    </source>
</evidence>
<dbReference type="Pfam" id="PF13516">
    <property type="entry name" value="LRR_6"/>
    <property type="match status" value="5"/>
</dbReference>
<comment type="subcellular location">
    <subcellularLocation>
        <location evidence="1">Cytoplasm</location>
    </subcellularLocation>
</comment>
<dbReference type="GO" id="GO:0005737">
    <property type="term" value="C:cytoplasm"/>
    <property type="evidence" value="ECO:0007669"/>
    <property type="project" value="UniProtKB-SubCell"/>
</dbReference>
<reference evidence="9" key="1">
    <citation type="submission" date="2025-08" db="UniProtKB">
        <authorList>
            <consortium name="Ensembl"/>
        </authorList>
    </citation>
    <scope>IDENTIFICATION</scope>
</reference>
<evidence type="ECO:0000256" key="4">
    <source>
        <dbReference type="ARBA" id="ARBA00022737"/>
    </source>
</evidence>
<accession>A0A3P9D581</accession>
<dbReference type="InterPro" id="IPR041075">
    <property type="entry name" value="NOD1/2_WH"/>
</dbReference>
<reference evidence="9" key="2">
    <citation type="submission" date="2025-09" db="UniProtKB">
        <authorList>
            <consortium name="Ensembl"/>
        </authorList>
    </citation>
    <scope>IDENTIFICATION</scope>
</reference>
<sequence length="732" mass="80976">MCHIPVFCWITATVLEDVLKTREGGPLPKTLTEMYIHFLVVQAKVKKVKYDGGAETDPHWSPESRKMIESLGKLAFDQLQNGKLIFYESDLTECGIDIRAASVYSGVFTQIFKEERGLYRDKVFCFIHLSVQEFLAALHVHLTFIDSGLNLLEEQQTTSQKSETRESAEKHFYQSAVDKALQSTNGHLDLFLRFLLGLSLQTNQTLLQGLLTLARSSSQTNQKTVDYIKEKLSENLSAEKSINLFHCLNELNDCSLVEEIQQSLRSGSLSADELSPAQWSALVFILLSSEKDLDVFDLKKYSPSEEALFRLLPLVKASNKALLSGCNLLERSCEALSSVLSSMRMVDLSNNNLRDSGVKLLSVGLKSPHCTLEALRLSGCLITEEGCTSLTSALSSNPSHLRELDLSYNHPGPSGMKLLLAGLKDPSWRLDTLRYGENGLVVSEFSETHCEVMAPSLSSPSHLTDLDMSGNTLQDSAVKLLCAGLENPNCRLETLRLVSCGLSEISCDYLAAALKSNPSHLRELDLRLNNKLLDSRVKQLCGFLESPGCGLETLRLGSCGLSNISCDYLAAALKSNPSHLRELDLSNNSLQDSGVEQLCSFLESIFNSLYRLWRCGLSEISCDYLAASLKSNPSYLRELDLSNNSMQDSGVKKLCGFLESLECGLGTLRLKDCGLSEISCGYLVAALKSNSSHLRELDMSGNYNLQEPDVKQLCELKESPDCRLEVLWSVEC</sequence>
<evidence type="ECO:0000256" key="6">
    <source>
        <dbReference type="ARBA" id="ARBA00022840"/>
    </source>
</evidence>
<evidence type="ECO:0000259" key="7">
    <source>
        <dbReference type="Pfam" id="PF17776"/>
    </source>
</evidence>